<name>A0ABV4MRC6_9VIBR</name>
<gene>
    <name evidence="2" type="ORF">AB6D66_01280</name>
</gene>
<dbReference type="Proteomes" id="UP001570071">
    <property type="component" value="Unassembled WGS sequence"/>
</dbReference>
<keyword evidence="1" id="KW-0472">Membrane</keyword>
<keyword evidence="1" id="KW-1133">Transmembrane helix</keyword>
<protein>
    <recommendedName>
        <fullName evidence="4">DUF4305 domain-containing protein</fullName>
    </recommendedName>
</protein>
<evidence type="ECO:0000313" key="2">
    <source>
        <dbReference type="EMBL" id="MEZ8719680.1"/>
    </source>
</evidence>
<feature type="transmembrane region" description="Helical" evidence="1">
    <location>
        <begin position="41"/>
        <end position="59"/>
    </location>
</feature>
<evidence type="ECO:0000313" key="3">
    <source>
        <dbReference type="Proteomes" id="UP001570071"/>
    </source>
</evidence>
<feature type="transmembrane region" description="Helical" evidence="1">
    <location>
        <begin position="12"/>
        <end position="29"/>
    </location>
</feature>
<evidence type="ECO:0008006" key="4">
    <source>
        <dbReference type="Google" id="ProtNLM"/>
    </source>
</evidence>
<comment type="caution">
    <text evidence="2">The sequence shown here is derived from an EMBL/GenBank/DDBJ whole genome shotgun (WGS) entry which is preliminary data.</text>
</comment>
<evidence type="ECO:0000256" key="1">
    <source>
        <dbReference type="SAM" id="Phobius"/>
    </source>
</evidence>
<organism evidence="2 3">
    <name type="scientific">Vibrio pomeroyi</name>
    <dbReference type="NCBI Taxonomy" id="198832"/>
    <lineage>
        <taxon>Bacteria</taxon>
        <taxon>Pseudomonadati</taxon>
        <taxon>Pseudomonadota</taxon>
        <taxon>Gammaproteobacteria</taxon>
        <taxon>Vibrionales</taxon>
        <taxon>Vibrionaceae</taxon>
        <taxon>Vibrio</taxon>
    </lineage>
</organism>
<sequence length="74" mass="8199">MAIPPIAKKLFTIWTYVKIFVAGLLLLFVSDWGVDHQLNDLVGLILWPVIGIDMAVCIYESRAKRAAKAAQNNG</sequence>
<keyword evidence="3" id="KW-1185">Reference proteome</keyword>
<dbReference type="RefSeq" id="WP_269336736.1">
    <property type="nucleotide sequence ID" value="NZ_JBFSSG010000001.1"/>
</dbReference>
<reference evidence="2 3" key="1">
    <citation type="journal article" date="2024" name="ISME J.">
        <title>Tailless and filamentous prophages are predominant in marine Vibrio.</title>
        <authorList>
            <person name="Steensen K."/>
            <person name="Seneca J."/>
            <person name="Bartlau N."/>
            <person name="Yu X.A."/>
            <person name="Hussain F.A."/>
            <person name="Polz M.F."/>
        </authorList>
    </citation>
    <scope>NUCLEOTIDE SEQUENCE [LARGE SCALE GENOMIC DNA]</scope>
    <source>
        <strain evidence="2 3">10N.239.312.F12</strain>
    </source>
</reference>
<keyword evidence="1" id="KW-0812">Transmembrane</keyword>
<accession>A0ABV4MRC6</accession>
<dbReference type="EMBL" id="JBFSSG010000001">
    <property type="protein sequence ID" value="MEZ8719680.1"/>
    <property type="molecule type" value="Genomic_DNA"/>
</dbReference>
<proteinExistence type="predicted"/>